<dbReference type="OrthoDB" id="8118596at2759"/>
<dbReference type="GO" id="GO:0003677">
    <property type="term" value="F:DNA binding"/>
    <property type="evidence" value="ECO:0007669"/>
    <property type="project" value="InterPro"/>
</dbReference>
<evidence type="ECO:0000313" key="5">
    <source>
        <dbReference type="Proteomes" id="UP001153712"/>
    </source>
</evidence>
<feature type="domain" description="MADF" evidence="2">
    <location>
        <begin position="13"/>
        <end position="114"/>
    </location>
</feature>
<dbReference type="InterPro" id="IPR039353">
    <property type="entry name" value="TF_Adf1"/>
</dbReference>
<dbReference type="SMART" id="SM00595">
    <property type="entry name" value="MADF"/>
    <property type="match status" value="1"/>
</dbReference>
<organism evidence="4 5">
    <name type="scientific">Phyllotreta striolata</name>
    <name type="common">Striped flea beetle</name>
    <name type="synonym">Crioceris striolata</name>
    <dbReference type="NCBI Taxonomy" id="444603"/>
    <lineage>
        <taxon>Eukaryota</taxon>
        <taxon>Metazoa</taxon>
        <taxon>Ecdysozoa</taxon>
        <taxon>Arthropoda</taxon>
        <taxon>Hexapoda</taxon>
        <taxon>Insecta</taxon>
        <taxon>Pterygota</taxon>
        <taxon>Neoptera</taxon>
        <taxon>Endopterygota</taxon>
        <taxon>Coleoptera</taxon>
        <taxon>Polyphaga</taxon>
        <taxon>Cucujiformia</taxon>
        <taxon>Chrysomeloidea</taxon>
        <taxon>Chrysomelidae</taxon>
        <taxon>Galerucinae</taxon>
        <taxon>Alticini</taxon>
        <taxon>Phyllotreta</taxon>
    </lineage>
</organism>
<comment type="subcellular location">
    <subcellularLocation>
        <location evidence="1">Nucleus</location>
    </subcellularLocation>
</comment>
<dbReference type="PANTHER" id="PTHR12243:SF67">
    <property type="entry name" value="COREPRESSOR OF PANGOLIN, ISOFORM A-RELATED"/>
    <property type="match status" value="1"/>
</dbReference>
<dbReference type="GO" id="GO:0005634">
    <property type="term" value="C:nucleus"/>
    <property type="evidence" value="ECO:0007669"/>
    <property type="project" value="UniProtKB-SubCell"/>
</dbReference>
<keyword evidence="1" id="KW-0539">Nucleus</keyword>
<dbReference type="GO" id="GO:0006357">
    <property type="term" value="P:regulation of transcription by RNA polymerase II"/>
    <property type="evidence" value="ECO:0007669"/>
    <property type="project" value="TreeGrafter"/>
</dbReference>
<gene>
    <name evidence="4" type="ORF">PHYEVI_LOCUS2794</name>
</gene>
<dbReference type="InterPro" id="IPR004210">
    <property type="entry name" value="BESS_motif"/>
</dbReference>
<sequence>MAPYTFSPSLIKKAISEVKKRPALYNKNNPDFLNKDAKEQLWIDICWELFPNWSDFSEKNRRNILDDLKRKWKNIKDSFRKEIKRKGECPGENASKKRPYVYARELKFMIPFMAKELKVSEEKMIQYSPTCSSDNEDVQDVNELLNVKFENDDTFSSNSSQNCNVNTTQENGDTDQYILGNTSNSIDEDRHFCLSLVPYFKTLNLQQKLNIQIEILQILKTVIVNDTAEKN</sequence>
<dbReference type="PROSITE" id="PS51031">
    <property type="entry name" value="BESS"/>
    <property type="match status" value="1"/>
</dbReference>
<evidence type="ECO:0000313" key="4">
    <source>
        <dbReference type="EMBL" id="CAG9856371.1"/>
    </source>
</evidence>
<reference evidence="4" key="1">
    <citation type="submission" date="2022-01" db="EMBL/GenBank/DDBJ databases">
        <authorList>
            <person name="King R."/>
        </authorList>
    </citation>
    <scope>NUCLEOTIDE SEQUENCE</scope>
</reference>
<dbReference type="InterPro" id="IPR006578">
    <property type="entry name" value="MADF-dom"/>
</dbReference>
<evidence type="ECO:0008006" key="6">
    <source>
        <dbReference type="Google" id="ProtNLM"/>
    </source>
</evidence>
<accession>A0A9N9XKU7</accession>
<dbReference type="PANTHER" id="PTHR12243">
    <property type="entry name" value="MADF DOMAIN TRANSCRIPTION FACTOR"/>
    <property type="match status" value="1"/>
</dbReference>
<evidence type="ECO:0000256" key="1">
    <source>
        <dbReference type="PROSITE-ProRule" id="PRU00371"/>
    </source>
</evidence>
<dbReference type="EMBL" id="OU900105">
    <property type="protein sequence ID" value="CAG9856371.1"/>
    <property type="molecule type" value="Genomic_DNA"/>
</dbReference>
<dbReference type="Pfam" id="PF10545">
    <property type="entry name" value="MADF_DNA_bdg"/>
    <property type="match status" value="1"/>
</dbReference>
<dbReference type="PROSITE" id="PS51029">
    <property type="entry name" value="MADF"/>
    <property type="match status" value="1"/>
</dbReference>
<dbReference type="GO" id="GO:0005667">
    <property type="term" value="C:transcription regulator complex"/>
    <property type="evidence" value="ECO:0007669"/>
    <property type="project" value="TreeGrafter"/>
</dbReference>
<protein>
    <recommendedName>
        <fullName evidence="6">MADF domain-containing protein</fullName>
    </recommendedName>
</protein>
<dbReference type="Pfam" id="PF02944">
    <property type="entry name" value="BESS"/>
    <property type="match status" value="1"/>
</dbReference>
<dbReference type="AlphaFoldDB" id="A0A9N9XKU7"/>
<proteinExistence type="predicted"/>
<keyword evidence="5" id="KW-1185">Reference proteome</keyword>
<evidence type="ECO:0000259" key="3">
    <source>
        <dbReference type="PROSITE" id="PS51031"/>
    </source>
</evidence>
<evidence type="ECO:0000259" key="2">
    <source>
        <dbReference type="PROSITE" id="PS51029"/>
    </source>
</evidence>
<dbReference type="Proteomes" id="UP001153712">
    <property type="component" value="Chromosome 12"/>
</dbReference>
<name>A0A9N9XKU7_PHYSR</name>
<feature type="domain" description="BESS" evidence="3">
    <location>
        <begin position="186"/>
        <end position="225"/>
    </location>
</feature>